<sequence length="121" mass="13349">MQFSISALALAMACISQVGEVASIPVGAEVEARELDKRDQYTHCACQVSSNSGIDSFTTSRVVGFNDYRWKLDVRETQRGEWGARFTGYYVYAKSGFVDGKAFYNECLQNGAGDSTCFGRQ</sequence>
<reference evidence="3" key="2">
    <citation type="journal article" date="2013" name="PLoS Genet.">
        <title>Comparative genome structure, secondary metabolite, and effector coding capacity across Cochliobolus pathogens.</title>
        <authorList>
            <person name="Condon B.J."/>
            <person name="Leng Y."/>
            <person name="Wu D."/>
            <person name="Bushley K.E."/>
            <person name="Ohm R.A."/>
            <person name="Otillar R."/>
            <person name="Martin J."/>
            <person name="Schackwitz W."/>
            <person name="Grimwood J."/>
            <person name="MohdZainudin N."/>
            <person name="Xue C."/>
            <person name="Wang R."/>
            <person name="Manning V.A."/>
            <person name="Dhillon B."/>
            <person name="Tu Z.J."/>
            <person name="Steffenson B.J."/>
            <person name="Salamov A."/>
            <person name="Sun H."/>
            <person name="Lowry S."/>
            <person name="LaButti K."/>
            <person name="Han J."/>
            <person name="Copeland A."/>
            <person name="Lindquist E."/>
            <person name="Barry K."/>
            <person name="Schmutz J."/>
            <person name="Baker S.E."/>
            <person name="Ciuffetti L.M."/>
            <person name="Grigoriev I.V."/>
            <person name="Zhong S."/>
            <person name="Turgeon B.G."/>
        </authorList>
    </citation>
    <scope>NUCLEOTIDE SEQUENCE [LARGE SCALE GENOMIC DNA]</scope>
    <source>
        <strain evidence="3">C5 / ATCC 48332 / race O</strain>
    </source>
</reference>
<dbReference type="Proteomes" id="UP000016936">
    <property type="component" value="Unassembled WGS sequence"/>
</dbReference>
<dbReference type="OMA" id="YTHCACQ"/>
<keyword evidence="3" id="KW-1185">Reference proteome</keyword>
<evidence type="ECO:0000313" key="2">
    <source>
        <dbReference type="EMBL" id="EMD95896.1"/>
    </source>
</evidence>
<evidence type="ECO:0000256" key="1">
    <source>
        <dbReference type="SAM" id="SignalP"/>
    </source>
</evidence>
<feature type="signal peptide" evidence="1">
    <location>
        <begin position="1"/>
        <end position="23"/>
    </location>
</feature>
<reference evidence="2 3" key="1">
    <citation type="journal article" date="2012" name="PLoS Pathog.">
        <title>Diverse lifestyles and strategies of plant pathogenesis encoded in the genomes of eighteen Dothideomycetes fungi.</title>
        <authorList>
            <person name="Ohm R.A."/>
            <person name="Feau N."/>
            <person name="Henrissat B."/>
            <person name="Schoch C.L."/>
            <person name="Horwitz B.A."/>
            <person name="Barry K.W."/>
            <person name="Condon B.J."/>
            <person name="Copeland A.C."/>
            <person name="Dhillon B."/>
            <person name="Glaser F."/>
            <person name="Hesse C.N."/>
            <person name="Kosti I."/>
            <person name="LaButti K."/>
            <person name="Lindquist E.A."/>
            <person name="Lucas S."/>
            <person name="Salamov A.A."/>
            <person name="Bradshaw R.E."/>
            <person name="Ciuffetti L."/>
            <person name="Hamelin R.C."/>
            <person name="Kema G.H.J."/>
            <person name="Lawrence C."/>
            <person name="Scott J.A."/>
            <person name="Spatafora J.W."/>
            <person name="Turgeon B.G."/>
            <person name="de Wit P.J.G.M."/>
            <person name="Zhong S."/>
            <person name="Goodwin S.B."/>
            <person name="Grigoriev I.V."/>
        </authorList>
    </citation>
    <scope>NUCLEOTIDE SEQUENCE [LARGE SCALE GENOMIC DNA]</scope>
    <source>
        <strain evidence="3">C5 / ATCC 48332 / race O</strain>
    </source>
</reference>
<keyword evidence="1" id="KW-0732">Signal</keyword>
<dbReference type="eggNOG" id="ENOG502SYWT">
    <property type="taxonomic scope" value="Eukaryota"/>
</dbReference>
<accession>M2UQP8</accession>
<evidence type="ECO:0000313" key="3">
    <source>
        <dbReference type="Proteomes" id="UP000016936"/>
    </source>
</evidence>
<dbReference type="EMBL" id="KB445570">
    <property type="protein sequence ID" value="EMD95896.1"/>
    <property type="molecule type" value="Genomic_DNA"/>
</dbReference>
<dbReference type="HOGENOM" id="CLU_1916721_0_0_1"/>
<gene>
    <name evidence="2" type="ORF">COCHEDRAFT_1210159</name>
</gene>
<dbReference type="AlphaFoldDB" id="M2UQP8"/>
<protein>
    <submittedName>
        <fullName evidence="2">Uncharacterized protein</fullName>
    </submittedName>
</protein>
<feature type="chain" id="PRO_5004027841" evidence="1">
    <location>
        <begin position="24"/>
        <end position="121"/>
    </location>
</feature>
<organism evidence="2 3">
    <name type="scientific">Cochliobolus heterostrophus (strain C5 / ATCC 48332 / race O)</name>
    <name type="common">Southern corn leaf blight fungus</name>
    <name type="synonym">Bipolaris maydis</name>
    <dbReference type="NCBI Taxonomy" id="701091"/>
    <lineage>
        <taxon>Eukaryota</taxon>
        <taxon>Fungi</taxon>
        <taxon>Dikarya</taxon>
        <taxon>Ascomycota</taxon>
        <taxon>Pezizomycotina</taxon>
        <taxon>Dothideomycetes</taxon>
        <taxon>Pleosporomycetidae</taxon>
        <taxon>Pleosporales</taxon>
        <taxon>Pleosporineae</taxon>
        <taxon>Pleosporaceae</taxon>
        <taxon>Bipolaris</taxon>
    </lineage>
</organism>
<name>M2UQP8_COCH5</name>
<proteinExistence type="predicted"/>
<dbReference type="OrthoDB" id="3674944at2759"/>